<dbReference type="EMBL" id="CP041153">
    <property type="protein sequence ID" value="QDF73777.1"/>
    <property type="molecule type" value="Genomic_DNA"/>
</dbReference>
<dbReference type="Proteomes" id="UP000198233">
    <property type="component" value="Chromosome"/>
</dbReference>
<dbReference type="SUPFAM" id="SSF52091">
    <property type="entry name" value="SpoIIaa-like"/>
    <property type="match status" value="1"/>
</dbReference>
<dbReference type="InterPro" id="IPR002645">
    <property type="entry name" value="STAS_dom"/>
</dbReference>
<evidence type="ECO:0000313" key="2">
    <source>
        <dbReference type="EMBL" id="ASJ95195.1"/>
    </source>
</evidence>
<evidence type="ECO:0000313" key="5">
    <source>
        <dbReference type="Proteomes" id="UP000318758"/>
    </source>
</evidence>
<dbReference type="AlphaFoldDB" id="A0AAC9TVE2"/>
<accession>A0AAC9TVE2</accession>
<dbReference type="KEGG" id="smav:CFF01_00530"/>
<dbReference type="InterPro" id="IPR058548">
    <property type="entry name" value="MlaB-like_STAS"/>
</dbReference>
<evidence type="ECO:0000313" key="3">
    <source>
        <dbReference type="EMBL" id="QDF73777.1"/>
    </source>
</evidence>
<feature type="domain" description="STAS" evidence="1">
    <location>
        <begin position="6"/>
        <end position="99"/>
    </location>
</feature>
<keyword evidence="5" id="KW-1185">Reference proteome</keyword>
<name>A0AAC9TVE2_9GAMM</name>
<dbReference type="Proteomes" id="UP000318758">
    <property type="component" value="Chromosome"/>
</dbReference>
<dbReference type="EMBL" id="CP022272">
    <property type="protein sequence ID" value="ASJ95195.1"/>
    <property type="molecule type" value="Genomic_DNA"/>
</dbReference>
<dbReference type="RefSeq" id="WP_033538854.1">
    <property type="nucleotide sequence ID" value="NZ_CP022272.1"/>
</dbReference>
<reference evidence="3 5" key="2">
    <citation type="submission" date="2019-06" db="EMBL/GenBank/DDBJ databases">
        <title>Complete genome of Shewanella marisflavi ECSMB14101, a mussel settlement-inducing bacterium isolated from East China Sea.</title>
        <authorList>
            <person name="Yang J."/>
            <person name="Liang X."/>
            <person name="Chang R."/>
            <person name="Peng L."/>
        </authorList>
    </citation>
    <scope>NUCLEOTIDE SEQUENCE [LARGE SCALE GENOMIC DNA]</scope>
    <source>
        <strain evidence="3 5">ECSMB14101</strain>
    </source>
</reference>
<evidence type="ECO:0000259" key="1">
    <source>
        <dbReference type="PROSITE" id="PS50801"/>
    </source>
</evidence>
<organism evidence="2 4">
    <name type="scientific">Shewanella marisflavi</name>
    <dbReference type="NCBI Taxonomy" id="260364"/>
    <lineage>
        <taxon>Bacteria</taxon>
        <taxon>Pseudomonadati</taxon>
        <taxon>Pseudomonadota</taxon>
        <taxon>Gammaproteobacteria</taxon>
        <taxon>Alteromonadales</taxon>
        <taxon>Shewanellaceae</taxon>
        <taxon>Shewanella</taxon>
    </lineage>
</organism>
<dbReference type="PROSITE" id="PS50801">
    <property type="entry name" value="STAS"/>
    <property type="match status" value="1"/>
</dbReference>
<dbReference type="InterPro" id="IPR052746">
    <property type="entry name" value="MlaB_ABC_Transporter"/>
</dbReference>
<dbReference type="PANTHER" id="PTHR35849">
    <property type="entry name" value="BLR2341 PROTEIN"/>
    <property type="match status" value="1"/>
</dbReference>
<dbReference type="PANTHER" id="PTHR35849:SF2">
    <property type="entry name" value="BLR2341 PROTEIN"/>
    <property type="match status" value="1"/>
</dbReference>
<evidence type="ECO:0000313" key="4">
    <source>
        <dbReference type="Proteomes" id="UP000198233"/>
    </source>
</evidence>
<dbReference type="Pfam" id="PF13466">
    <property type="entry name" value="STAS_2"/>
    <property type="match status" value="1"/>
</dbReference>
<gene>
    <name evidence="2" type="ORF">CFF01_00530</name>
    <name evidence="3" type="ORF">FGA12_00530</name>
</gene>
<reference evidence="2 4" key="1">
    <citation type="submission" date="2017-06" db="EMBL/GenBank/DDBJ databases">
        <title>Complete genome sequence of Shewanella marisflavi EP1 associated with anaerobic 2,4-dinitrotoluene reduction and salt tolerance.</title>
        <authorList>
            <person name="Huang J."/>
        </authorList>
    </citation>
    <scope>NUCLEOTIDE SEQUENCE [LARGE SCALE GENOMIC DNA]</scope>
    <source>
        <strain evidence="2 4">EP1</strain>
    </source>
</reference>
<dbReference type="Gene3D" id="3.30.750.24">
    <property type="entry name" value="STAS domain"/>
    <property type="match status" value="1"/>
</dbReference>
<protein>
    <submittedName>
        <fullName evidence="3">STAS domain-containing protein</fullName>
    </submittedName>
</protein>
<proteinExistence type="predicted"/>
<sequence length="99" mass="11175">MTQSPIRLASELTIRNIQQVHHDIVEQLANSDALHVDASQLSRIDTAGAQLLYFLSHYCQSHHQNIQWTRPATEVDQILAELGLDATQIFALAQETKQE</sequence>
<dbReference type="InterPro" id="IPR036513">
    <property type="entry name" value="STAS_dom_sf"/>
</dbReference>